<accession>A0AA41R7F8</accession>
<protein>
    <submittedName>
        <fullName evidence="1">Uncharacterized protein</fullName>
    </submittedName>
</protein>
<name>A0AA41R7F8_9BACT</name>
<feature type="non-terminal residue" evidence="1">
    <location>
        <position position="1"/>
    </location>
</feature>
<keyword evidence="2" id="KW-1185">Reference proteome</keyword>
<proteinExistence type="predicted"/>
<dbReference type="RefSeq" id="WP_246913047.1">
    <property type="nucleotide sequence ID" value="NZ_JALJRB010000025.1"/>
</dbReference>
<evidence type="ECO:0000313" key="1">
    <source>
        <dbReference type="EMBL" id="MCJ8502361.1"/>
    </source>
</evidence>
<sequence length="114" mass="12988">DHLQIEGRKNEIAATASQILSHLIRLESLLDSRKTFKRFHAGRRHNERALVLARGVRRVFERFELPVSADRAGLYHQALCITLAAIQTLCKDDILPASDPSRLIKQVMDETCQK</sequence>
<evidence type="ECO:0000313" key="2">
    <source>
        <dbReference type="Proteomes" id="UP001165427"/>
    </source>
</evidence>
<dbReference type="EMBL" id="JALJRB010000025">
    <property type="protein sequence ID" value="MCJ8502361.1"/>
    <property type="molecule type" value="Genomic_DNA"/>
</dbReference>
<comment type="caution">
    <text evidence="1">The sequence shown here is derived from an EMBL/GenBank/DDBJ whole genome shotgun (WGS) entry which is preliminary data.</text>
</comment>
<dbReference type="Proteomes" id="UP001165427">
    <property type="component" value="Unassembled WGS sequence"/>
</dbReference>
<gene>
    <name evidence="1" type="ORF">MRX98_17390</name>
</gene>
<organism evidence="1 2">
    <name type="scientific">Desulfatitalea alkaliphila</name>
    <dbReference type="NCBI Taxonomy" id="2929485"/>
    <lineage>
        <taxon>Bacteria</taxon>
        <taxon>Pseudomonadati</taxon>
        <taxon>Thermodesulfobacteriota</taxon>
        <taxon>Desulfobacteria</taxon>
        <taxon>Desulfobacterales</taxon>
        <taxon>Desulfosarcinaceae</taxon>
        <taxon>Desulfatitalea</taxon>
    </lineage>
</organism>
<reference evidence="1" key="1">
    <citation type="submission" date="2022-04" db="EMBL/GenBank/DDBJ databases">
        <title>Desulfatitalea alkaliphila sp. nov., a novel anaerobic sulfate-reducing bacterium isolated from terrestrial mud volcano, Taman Peninsula, Russia.</title>
        <authorList>
            <person name="Khomyakova M.A."/>
            <person name="Merkel A.Y."/>
            <person name="Slobodkin A.I."/>
        </authorList>
    </citation>
    <scope>NUCLEOTIDE SEQUENCE</scope>
    <source>
        <strain evidence="1">M08but</strain>
    </source>
</reference>
<dbReference type="AlphaFoldDB" id="A0AA41R7F8"/>